<sequence>MLLLVDNMGTFHPPTHPLESEYSTAIPYAGWLKHLVLMTHLPHSYLQLNATIDGYVTSAPPEWKLFYKGWYEYTGSNLHESAGLGWQGLFHPDDLPAADMRLTVAEGPGVRQLKLISSPHGSSAASSSRSDHSSNDTAFHPHASQATSKTTDTHRSRNNAMLGRPIFEIWDASLIGPAIERAFAGERVVQEMEIEGRWFRTRYIPMREEWEGSGEGVGPAAIAAGAVGEPADERPVVGVIGASLDITERKLAEVKLRESFAERSKLLASETAAKEASKLKSQFLANMSHEIRTPIAGVIGLSELLCDTNLNAEQRGIAENIQRSADALLTVINDILDFSKVEMGKLDIDNIPFSLGVGLIFKDEVELNYAGRVMGDPGRLRQVLTNLLTNSIKFTSEGSITLRATEEWENDEFLRVRFSVEDEGVGIADSIRQRLFQPFSQADSSTARRYGGTGLGLTISKNLVELMGGQIGLDSKEGEGTCAWFSVPFKKAREDIDSLSLDAPAFGGRAESPTACTPCEPNAPSLPPLAPTSSVLSLSIGNENGLLGSNIVNGMSPRPSGSLQRPRKGIWILVAEDNRINQQIALKTLRKMHFNAEAVDNGKQVLAAMELRTYDLILMDCQMPEMDGYEATRHIRQLESVEMRSVPIIAMTASAIRGDKEKCLAVGMSDYLAKPVKRQALEAMLVRWLYDETYRQELSRWFLPPIKKSPSISSINRSMDCATPTNSYRFYKADPDKPATSNGGKSPLSGTSMKHGSPEQRVQ</sequence>
<name>A0A5N5QEH9_9AGAM</name>
<evidence type="ECO:0000256" key="2">
    <source>
        <dbReference type="ARBA" id="ARBA00023012"/>
    </source>
</evidence>
<dbReference type="FunFam" id="1.10.287.130:FF:000050">
    <property type="entry name" value="Related to histidine kinase"/>
    <property type="match status" value="1"/>
</dbReference>
<dbReference type="Proteomes" id="UP000383932">
    <property type="component" value="Unassembled WGS sequence"/>
</dbReference>
<dbReference type="PRINTS" id="PR00344">
    <property type="entry name" value="BCTRLSENSOR"/>
</dbReference>
<dbReference type="InterPro" id="IPR036097">
    <property type="entry name" value="HisK_dim/P_sf"/>
</dbReference>
<keyword evidence="8" id="KW-1185">Reference proteome</keyword>
<dbReference type="InterPro" id="IPR003661">
    <property type="entry name" value="HisK_dim/P_dom"/>
</dbReference>
<feature type="domain" description="Response regulatory" evidence="6">
    <location>
        <begin position="571"/>
        <end position="689"/>
    </location>
</feature>
<dbReference type="GO" id="GO:0000155">
    <property type="term" value="F:phosphorelay sensor kinase activity"/>
    <property type="evidence" value="ECO:0007669"/>
    <property type="project" value="InterPro"/>
</dbReference>
<dbReference type="FunFam" id="3.30.565.10:FF:000010">
    <property type="entry name" value="Sensor histidine kinase RcsC"/>
    <property type="match status" value="1"/>
</dbReference>
<feature type="compositionally biased region" description="Polar residues" evidence="4">
    <location>
        <begin position="739"/>
        <end position="754"/>
    </location>
</feature>
<dbReference type="Pfam" id="PF02518">
    <property type="entry name" value="HATPase_c"/>
    <property type="match status" value="1"/>
</dbReference>
<dbReference type="PANTHER" id="PTHR45339:SF1">
    <property type="entry name" value="HYBRID SIGNAL TRANSDUCTION HISTIDINE KINASE J"/>
    <property type="match status" value="1"/>
</dbReference>
<dbReference type="InterPro" id="IPR011006">
    <property type="entry name" value="CheY-like_superfamily"/>
</dbReference>
<dbReference type="Gene3D" id="1.10.287.130">
    <property type="match status" value="1"/>
</dbReference>
<dbReference type="SMART" id="SM00388">
    <property type="entry name" value="HisKA"/>
    <property type="match status" value="1"/>
</dbReference>
<keyword evidence="2" id="KW-0902">Two-component regulatory system</keyword>
<feature type="region of interest" description="Disordered" evidence="4">
    <location>
        <begin position="117"/>
        <end position="156"/>
    </location>
</feature>
<dbReference type="SUPFAM" id="SSF47384">
    <property type="entry name" value="Homodimeric domain of signal transducing histidine kinase"/>
    <property type="match status" value="1"/>
</dbReference>
<dbReference type="EMBL" id="SSOP01000222">
    <property type="protein sequence ID" value="KAB5589858.1"/>
    <property type="molecule type" value="Genomic_DNA"/>
</dbReference>
<dbReference type="PROSITE" id="PS50110">
    <property type="entry name" value="RESPONSE_REGULATORY"/>
    <property type="match status" value="1"/>
</dbReference>
<feature type="modified residue" description="4-aspartylphosphate" evidence="3">
    <location>
        <position position="620"/>
    </location>
</feature>
<dbReference type="CDD" id="cd17546">
    <property type="entry name" value="REC_hyHK_CKI1_RcsC-like"/>
    <property type="match status" value="1"/>
</dbReference>
<dbReference type="Pfam" id="PF00512">
    <property type="entry name" value="HisKA"/>
    <property type="match status" value="1"/>
</dbReference>
<gene>
    <name evidence="7" type="ORF">CTheo_6697</name>
</gene>
<dbReference type="InterPro" id="IPR005467">
    <property type="entry name" value="His_kinase_dom"/>
</dbReference>
<evidence type="ECO:0000313" key="7">
    <source>
        <dbReference type="EMBL" id="KAB5589858.1"/>
    </source>
</evidence>
<protein>
    <submittedName>
        <fullName evidence="7">Hybrid signal transduction histidine kinase K</fullName>
    </submittedName>
</protein>
<organism evidence="7 8">
    <name type="scientific">Ceratobasidium theobromae</name>
    <dbReference type="NCBI Taxonomy" id="1582974"/>
    <lineage>
        <taxon>Eukaryota</taxon>
        <taxon>Fungi</taxon>
        <taxon>Dikarya</taxon>
        <taxon>Basidiomycota</taxon>
        <taxon>Agaricomycotina</taxon>
        <taxon>Agaricomycetes</taxon>
        <taxon>Cantharellales</taxon>
        <taxon>Ceratobasidiaceae</taxon>
        <taxon>Ceratobasidium</taxon>
    </lineage>
</organism>
<dbReference type="InterPro" id="IPR004358">
    <property type="entry name" value="Sig_transdc_His_kin-like_C"/>
</dbReference>
<dbReference type="OrthoDB" id="10266508at2759"/>
<keyword evidence="1 3" id="KW-0597">Phosphoprotein</keyword>
<proteinExistence type="predicted"/>
<dbReference type="PROSITE" id="PS50109">
    <property type="entry name" value="HIS_KIN"/>
    <property type="match status" value="1"/>
</dbReference>
<dbReference type="CDD" id="cd16922">
    <property type="entry name" value="HATPase_EvgS-ArcB-TorS-like"/>
    <property type="match status" value="1"/>
</dbReference>
<keyword evidence="7" id="KW-0808">Transferase</keyword>
<evidence type="ECO:0000313" key="8">
    <source>
        <dbReference type="Proteomes" id="UP000383932"/>
    </source>
</evidence>
<keyword evidence="7" id="KW-0418">Kinase</keyword>
<dbReference type="SUPFAM" id="SSF52172">
    <property type="entry name" value="CheY-like"/>
    <property type="match status" value="1"/>
</dbReference>
<dbReference type="InterPro" id="IPR001789">
    <property type="entry name" value="Sig_transdc_resp-reg_receiver"/>
</dbReference>
<dbReference type="Gene3D" id="3.30.450.20">
    <property type="entry name" value="PAS domain"/>
    <property type="match status" value="1"/>
</dbReference>
<accession>A0A5N5QEH9</accession>
<dbReference type="Gene3D" id="3.40.50.2300">
    <property type="match status" value="1"/>
</dbReference>
<evidence type="ECO:0000256" key="1">
    <source>
        <dbReference type="ARBA" id="ARBA00022553"/>
    </source>
</evidence>
<dbReference type="InterPro" id="IPR036890">
    <property type="entry name" value="HATPase_C_sf"/>
</dbReference>
<feature type="region of interest" description="Disordered" evidence="4">
    <location>
        <begin position="726"/>
        <end position="763"/>
    </location>
</feature>
<dbReference type="SUPFAM" id="SSF55874">
    <property type="entry name" value="ATPase domain of HSP90 chaperone/DNA topoisomerase II/histidine kinase"/>
    <property type="match status" value="1"/>
</dbReference>
<comment type="caution">
    <text evidence="7">The sequence shown here is derived from an EMBL/GenBank/DDBJ whole genome shotgun (WGS) entry which is preliminary data.</text>
</comment>
<dbReference type="Gene3D" id="3.30.565.10">
    <property type="entry name" value="Histidine kinase-like ATPase, C-terminal domain"/>
    <property type="match status" value="1"/>
</dbReference>
<dbReference type="SMART" id="SM00387">
    <property type="entry name" value="HATPase_c"/>
    <property type="match status" value="1"/>
</dbReference>
<dbReference type="InterPro" id="IPR003594">
    <property type="entry name" value="HATPase_dom"/>
</dbReference>
<dbReference type="PANTHER" id="PTHR45339">
    <property type="entry name" value="HYBRID SIGNAL TRANSDUCTION HISTIDINE KINASE J"/>
    <property type="match status" value="1"/>
</dbReference>
<feature type="domain" description="Histidine kinase" evidence="5">
    <location>
        <begin position="286"/>
        <end position="491"/>
    </location>
</feature>
<evidence type="ECO:0000256" key="3">
    <source>
        <dbReference type="PROSITE-ProRule" id="PRU00169"/>
    </source>
</evidence>
<reference evidence="7 8" key="1">
    <citation type="journal article" date="2019" name="Fungal Biol. Biotechnol.">
        <title>Draft genome sequence of fastidious pathogen Ceratobasidium theobromae, which causes vascular-streak dieback in Theobroma cacao.</title>
        <authorList>
            <person name="Ali S.S."/>
            <person name="Asman A."/>
            <person name="Shao J."/>
            <person name="Firmansyah A.P."/>
            <person name="Susilo A.W."/>
            <person name="Rosmana A."/>
            <person name="McMahon P."/>
            <person name="Junaid M."/>
            <person name="Guest D."/>
            <person name="Kheng T.Y."/>
            <person name="Meinhardt L.W."/>
            <person name="Bailey B.A."/>
        </authorList>
    </citation>
    <scope>NUCLEOTIDE SEQUENCE [LARGE SCALE GENOMIC DNA]</scope>
    <source>
        <strain evidence="7 8">CT2</strain>
    </source>
</reference>
<dbReference type="CDD" id="cd00082">
    <property type="entry name" value="HisKA"/>
    <property type="match status" value="1"/>
</dbReference>
<feature type="compositionally biased region" description="Low complexity" evidence="4">
    <location>
        <begin position="117"/>
        <end position="128"/>
    </location>
</feature>
<evidence type="ECO:0000259" key="5">
    <source>
        <dbReference type="PROSITE" id="PS50109"/>
    </source>
</evidence>
<dbReference type="AlphaFoldDB" id="A0A5N5QEH9"/>
<dbReference type="SMART" id="SM00448">
    <property type="entry name" value="REC"/>
    <property type="match status" value="1"/>
</dbReference>
<dbReference type="Pfam" id="PF00072">
    <property type="entry name" value="Response_reg"/>
    <property type="match status" value="1"/>
</dbReference>
<evidence type="ECO:0000256" key="4">
    <source>
        <dbReference type="SAM" id="MobiDB-lite"/>
    </source>
</evidence>
<evidence type="ECO:0000259" key="6">
    <source>
        <dbReference type="PROSITE" id="PS50110"/>
    </source>
</evidence>